<feature type="transmembrane region" description="Helical" evidence="1">
    <location>
        <begin position="20"/>
        <end position="43"/>
    </location>
</feature>
<dbReference type="PROSITE" id="PS51257">
    <property type="entry name" value="PROKAR_LIPOPROTEIN"/>
    <property type="match status" value="1"/>
</dbReference>
<dbReference type="Proteomes" id="UP000443843">
    <property type="component" value="Unassembled WGS sequence"/>
</dbReference>
<evidence type="ECO:0000313" key="3">
    <source>
        <dbReference type="Proteomes" id="UP000443843"/>
    </source>
</evidence>
<keyword evidence="1" id="KW-1133">Transmembrane helix</keyword>
<organism evidence="2 3">
    <name type="scientific">Pseudooceanicola pacificus</name>
    <dbReference type="NCBI Taxonomy" id="2676438"/>
    <lineage>
        <taxon>Bacteria</taxon>
        <taxon>Pseudomonadati</taxon>
        <taxon>Pseudomonadota</taxon>
        <taxon>Alphaproteobacteria</taxon>
        <taxon>Rhodobacterales</taxon>
        <taxon>Paracoccaceae</taxon>
        <taxon>Pseudooceanicola</taxon>
    </lineage>
</organism>
<protein>
    <submittedName>
        <fullName evidence="2">Uncharacterized protein</fullName>
    </submittedName>
</protein>
<accession>A0A844VZV5</accession>
<dbReference type="RefSeq" id="WP_160381596.1">
    <property type="nucleotide sequence ID" value="NZ_WNXQ01000002.1"/>
</dbReference>
<keyword evidence="1" id="KW-0472">Membrane</keyword>
<keyword evidence="1" id="KW-0812">Transmembrane</keyword>
<gene>
    <name evidence="2" type="ORF">GLS40_04800</name>
</gene>
<name>A0A844VZV5_9RHOB</name>
<evidence type="ECO:0000313" key="2">
    <source>
        <dbReference type="EMBL" id="MWB77336.1"/>
    </source>
</evidence>
<keyword evidence="3" id="KW-1185">Reference proteome</keyword>
<evidence type="ECO:0000256" key="1">
    <source>
        <dbReference type="SAM" id="Phobius"/>
    </source>
</evidence>
<proteinExistence type="predicted"/>
<dbReference type="AlphaFoldDB" id="A0A844VZV5"/>
<reference evidence="2 3" key="1">
    <citation type="submission" date="2019-11" db="EMBL/GenBank/DDBJ databases">
        <title>Pseudooceanicola pacifica sp. nov., isolated from deep-sea sediment of the Pacific Ocean.</title>
        <authorList>
            <person name="Lyu L."/>
        </authorList>
    </citation>
    <scope>NUCLEOTIDE SEQUENCE [LARGE SCALE GENOMIC DNA]</scope>
    <source>
        <strain evidence="2 3">216_PA32_1</strain>
    </source>
</reference>
<sequence>MSRLASLGRIVRLHPVASAAFGLAACFVLLFAVRLVLITVHFADPANRRSEPQPWMTPRYVAMSWQLPPDAVAAALKVPPDAPRRPTIEGIARLRGVPVAQVIAELEAYLATQGRAE</sequence>
<comment type="caution">
    <text evidence="2">The sequence shown here is derived from an EMBL/GenBank/DDBJ whole genome shotgun (WGS) entry which is preliminary data.</text>
</comment>
<dbReference type="EMBL" id="WNXQ01000002">
    <property type="protein sequence ID" value="MWB77336.1"/>
    <property type="molecule type" value="Genomic_DNA"/>
</dbReference>